<evidence type="ECO:0000313" key="3">
    <source>
        <dbReference type="EMBL" id="MFC1850843.1"/>
    </source>
</evidence>
<dbReference type="EMBL" id="JBHPBY010000128">
    <property type="protein sequence ID" value="MFC1850843.1"/>
    <property type="molecule type" value="Genomic_DNA"/>
</dbReference>
<reference evidence="3 4" key="1">
    <citation type="submission" date="2024-09" db="EMBL/GenBank/DDBJ databases">
        <title>Laminarin stimulates single cell rates of sulfate reduction while oxygen inhibits transcriptomic activity in coastal marine sediment.</title>
        <authorList>
            <person name="Lindsay M."/>
            <person name="Orcutt B."/>
            <person name="Emerson D."/>
            <person name="Stepanauskas R."/>
            <person name="D'Angelo T."/>
        </authorList>
    </citation>
    <scope>NUCLEOTIDE SEQUENCE [LARGE SCALE GENOMIC DNA]</scope>
    <source>
        <strain evidence="3">SAG AM-311-K15</strain>
    </source>
</reference>
<evidence type="ECO:0000313" key="4">
    <source>
        <dbReference type="Proteomes" id="UP001594351"/>
    </source>
</evidence>
<keyword evidence="1" id="KW-0812">Transmembrane</keyword>
<dbReference type="SMART" id="SM00834">
    <property type="entry name" value="CxxC_CXXC_SSSS"/>
    <property type="match status" value="1"/>
</dbReference>
<dbReference type="NCBIfam" id="TIGR02605">
    <property type="entry name" value="CxxC_CxxC_SSSS"/>
    <property type="match status" value="1"/>
</dbReference>
<dbReference type="Proteomes" id="UP001594351">
    <property type="component" value="Unassembled WGS sequence"/>
</dbReference>
<proteinExistence type="predicted"/>
<keyword evidence="1" id="KW-1133">Transmembrane helix</keyword>
<evidence type="ECO:0000256" key="1">
    <source>
        <dbReference type="SAM" id="Phobius"/>
    </source>
</evidence>
<feature type="transmembrane region" description="Helical" evidence="1">
    <location>
        <begin position="97"/>
        <end position="124"/>
    </location>
</feature>
<organism evidence="3 4">
    <name type="scientific">candidate division CSSED10-310 bacterium</name>
    <dbReference type="NCBI Taxonomy" id="2855610"/>
    <lineage>
        <taxon>Bacteria</taxon>
        <taxon>Bacteria division CSSED10-310</taxon>
    </lineage>
</organism>
<dbReference type="Pfam" id="PF09723">
    <property type="entry name" value="Zn_ribbon_8"/>
    <property type="match status" value="1"/>
</dbReference>
<comment type="caution">
    <text evidence="3">The sequence shown here is derived from an EMBL/GenBank/DDBJ whole genome shotgun (WGS) entry which is preliminary data.</text>
</comment>
<keyword evidence="4" id="KW-1185">Reference proteome</keyword>
<feature type="transmembrane region" description="Helical" evidence="1">
    <location>
        <begin position="62"/>
        <end position="85"/>
    </location>
</feature>
<sequence length="260" mass="30432">MPIYEFKCRECFHKFEEVQGIKEPPLFFCPRCYGEVERKFFDWDEKLKDYRKYNTQISDAPILPYILLTFMLMLLGFGIFGGIIYRGLIGFLGMMVFTLGVSFISMMGALPVLGPVLYLVWLGPLLKNFMVYDLALAPTALSAFIYWFGFVFALILSIFTTFYTIYRIKTPLLWSFLELSAQEKLKYILLTRLLNYEVSYIWFNPASYSAYLVARLFKIREFPALRLLGDTYYRKEIPVGPIKVIEERRKQLLQKALGGK</sequence>
<evidence type="ECO:0000259" key="2">
    <source>
        <dbReference type="SMART" id="SM00834"/>
    </source>
</evidence>
<protein>
    <submittedName>
        <fullName evidence="3">FmdB family zinc ribbon protein</fullName>
    </submittedName>
</protein>
<dbReference type="InterPro" id="IPR013429">
    <property type="entry name" value="Regulatory_FmdB_Zinc_ribbon"/>
</dbReference>
<feature type="domain" description="Putative regulatory protein FmdB zinc ribbon" evidence="2">
    <location>
        <begin position="1"/>
        <end position="41"/>
    </location>
</feature>
<accession>A0ABV6YXP8</accession>
<keyword evidence="1" id="KW-0472">Membrane</keyword>
<name>A0ABV6YXP8_UNCC1</name>
<gene>
    <name evidence="3" type="ORF">ACFL27_11670</name>
</gene>
<feature type="transmembrane region" description="Helical" evidence="1">
    <location>
        <begin position="144"/>
        <end position="166"/>
    </location>
</feature>